<proteinExistence type="predicted"/>
<reference evidence="2" key="1">
    <citation type="journal article" date="2019" name="Int. J. Syst. Evol. Microbiol.">
        <title>The Global Catalogue of Microorganisms (GCM) 10K type strain sequencing project: providing services to taxonomists for standard genome sequencing and annotation.</title>
        <authorList>
            <consortium name="The Broad Institute Genomics Platform"/>
            <consortium name="The Broad Institute Genome Sequencing Center for Infectious Disease"/>
            <person name="Wu L."/>
            <person name="Ma J."/>
        </authorList>
    </citation>
    <scope>NUCLEOTIDE SEQUENCE [LARGE SCALE GENOMIC DNA]</scope>
    <source>
        <strain evidence="2">CGMCC 1.12471</strain>
    </source>
</reference>
<evidence type="ECO:0008006" key="3">
    <source>
        <dbReference type="Google" id="ProtNLM"/>
    </source>
</evidence>
<evidence type="ECO:0000313" key="1">
    <source>
        <dbReference type="EMBL" id="MFD1721748.1"/>
    </source>
</evidence>
<dbReference type="RefSeq" id="WP_377934253.1">
    <property type="nucleotide sequence ID" value="NZ_JBHUEA010000012.1"/>
</dbReference>
<accession>A0ABW4LEW4</accession>
<evidence type="ECO:0000313" key="2">
    <source>
        <dbReference type="Proteomes" id="UP001597347"/>
    </source>
</evidence>
<dbReference type="EMBL" id="JBHUEA010000012">
    <property type="protein sequence ID" value="MFD1721748.1"/>
    <property type="molecule type" value="Genomic_DNA"/>
</dbReference>
<gene>
    <name evidence="1" type="ORF">ACFSBI_09320</name>
</gene>
<keyword evidence="2" id="KW-1185">Reference proteome</keyword>
<protein>
    <recommendedName>
        <fullName evidence="3">TadE family protein</fullName>
    </recommendedName>
</protein>
<comment type="caution">
    <text evidence="1">The sequence shown here is derived from an EMBL/GenBank/DDBJ whole genome shotgun (WGS) entry which is preliminary data.</text>
</comment>
<organism evidence="1 2">
    <name type="scientific">Amnibacterium endophyticum</name>
    <dbReference type="NCBI Taxonomy" id="2109337"/>
    <lineage>
        <taxon>Bacteria</taxon>
        <taxon>Bacillati</taxon>
        <taxon>Actinomycetota</taxon>
        <taxon>Actinomycetes</taxon>
        <taxon>Micrococcales</taxon>
        <taxon>Microbacteriaceae</taxon>
        <taxon>Amnibacterium</taxon>
    </lineage>
</organism>
<sequence>MPRSSRGSEAGSAAVEGFVLGVLLLVPLVYLVLTLSALQGAAFAAEGAARQAARSIVLAEDDAAGRAAADAAVRVALADWRVPEGAASVAVECRPAPDDCLTPRGAVRVSALLATALLLLPPAVAVDAPASVPVDAAAVQRVSAFRPQP</sequence>
<dbReference type="Proteomes" id="UP001597347">
    <property type="component" value="Unassembled WGS sequence"/>
</dbReference>
<name>A0ABW4LEW4_9MICO</name>